<evidence type="ECO:0000256" key="3">
    <source>
        <dbReference type="SAM" id="Coils"/>
    </source>
</evidence>
<proteinExistence type="predicted"/>
<keyword evidence="1" id="KW-0343">GTPase activation</keyword>
<evidence type="ECO:0000256" key="4">
    <source>
        <dbReference type="SAM" id="MobiDB-lite"/>
    </source>
</evidence>
<dbReference type="FunFam" id="1.10.8.270:FF:000001">
    <property type="entry name" value="TBC1 domain family member 1"/>
    <property type="match status" value="1"/>
</dbReference>
<dbReference type="Proteomes" id="UP000232875">
    <property type="component" value="Unassembled WGS sequence"/>
</dbReference>
<protein>
    <submittedName>
        <fullName evidence="6">Gyp5p</fullName>
    </submittedName>
</protein>
<name>A0A2N1J9E0_9BASI</name>
<dbReference type="AlphaFoldDB" id="A0A2N1J9E0"/>
<evidence type="ECO:0000259" key="5">
    <source>
        <dbReference type="PROSITE" id="PS50086"/>
    </source>
</evidence>
<dbReference type="GO" id="GO:0005096">
    <property type="term" value="F:GTPase activator activity"/>
    <property type="evidence" value="ECO:0007669"/>
    <property type="project" value="UniProtKB-KW"/>
</dbReference>
<gene>
    <name evidence="6" type="primary">GYP5</name>
    <name evidence="6" type="ORF">MVES_002908</name>
</gene>
<dbReference type="GO" id="GO:0031267">
    <property type="term" value="F:small GTPase binding"/>
    <property type="evidence" value="ECO:0007669"/>
    <property type="project" value="TreeGrafter"/>
</dbReference>
<dbReference type="RefSeq" id="XP_056063858.1">
    <property type="nucleotide sequence ID" value="XM_056207883.1"/>
</dbReference>
<feature type="compositionally biased region" description="Acidic residues" evidence="4">
    <location>
        <begin position="73"/>
        <end position="86"/>
    </location>
</feature>
<feature type="domain" description="Rab-GAP TBC" evidence="5">
    <location>
        <begin position="369"/>
        <end position="554"/>
    </location>
</feature>
<evidence type="ECO:0000256" key="1">
    <source>
        <dbReference type="ARBA" id="ARBA00022468"/>
    </source>
</evidence>
<dbReference type="FunFam" id="1.10.472.80:FF:000027">
    <property type="entry name" value="GTPase activating protein (Evi5)"/>
    <property type="match status" value="1"/>
</dbReference>
<dbReference type="EMBL" id="KZ454992">
    <property type="protein sequence ID" value="PKI83169.1"/>
    <property type="molecule type" value="Genomic_DNA"/>
</dbReference>
<dbReference type="PROSITE" id="PS50086">
    <property type="entry name" value="TBC_RABGAP"/>
    <property type="match status" value="1"/>
</dbReference>
<dbReference type="Gene3D" id="1.10.10.750">
    <property type="entry name" value="Ypt/Rab-GAP domain of gyp1p, domain 1"/>
    <property type="match status" value="1"/>
</dbReference>
<feature type="compositionally biased region" description="Polar residues" evidence="4">
    <location>
        <begin position="134"/>
        <end position="143"/>
    </location>
</feature>
<dbReference type="GeneID" id="80902573"/>
<dbReference type="Gene3D" id="1.10.472.80">
    <property type="entry name" value="Ypt/Rab-GAP domain of gyp1p, domain 3"/>
    <property type="match status" value="1"/>
</dbReference>
<dbReference type="SUPFAM" id="SSF47923">
    <property type="entry name" value="Ypt/Rab-GAP domain of gyp1p"/>
    <property type="match status" value="2"/>
</dbReference>
<organism evidence="6 7">
    <name type="scientific">Malassezia vespertilionis</name>
    <dbReference type="NCBI Taxonomy" id="2020962"/>
    <lineage>
        <taxon>Eukaryota</taxon>
        <taxon>Fungi</taxon>
        <taxon>Dikarya</taxon>
        <taxon>Basidiomycota</taxon>
        <taxon>Ustilaginomycotina</taxon>
        <taxon>Malasseziomycetes</taxon>
        <taxon>Malasseziales</taxon>
        <taxon>Malasseziaceae</taxon>
        <taxon>Malassezia</taxon>
    </lineage>
</organism>
<dbReference type="FunFam" id="1.10.10.750:FF:000003">
    <property type="entry name" value="GTPase activating protein (Evi5)"/>
    <property type="match status" value="1"/>
</dbReference>
<feature type="compositionally biased region" description="Basic and acidic residues" evidence="4">
    <location>
        <begin position="158"/>
        <end position="171"/>
    </location>
</feature>
<feature type="region of interest" description="Disordered" evidence="4">
    <location>
        <begin position="158"/>
        <end position="177"/>
    </location>
</feature>
<feature type="compositionally biased region" description="Acidic residues" evidence="4">
    <location>
        <begin position="45"/>
        <end position="60"/>
    </location>
</feature>
<evidence type="ECO:0000256" key="2">
    <source>
        <dbReference type="ARBA" id="ARBA00023054"/>
    </source>
</evidence>
<dbReference type="Gene3D" id="1.10.8.270">
    <property type="entry name" value="putative rabgap domain of human tbc1 domain family member 14 like domains"/>
    <property type="match status" value="1"/>
</dbReference>
<dbReference type="PANTHER" id="PTHR47219:SF9">
    <property type="entry name" value="GTPASE ACTIVATING PROTEIN AND CENTROSOME-ASSOCIATED, ISOFORM B"/>
    <property type="match status" value="1"/>
</dbReference>
<dbReference type="InterPro" id="IPR050302">
    <property type="entry name" value="Rab_GAP_TBC_domain"/>
</dbReference>
<feature type="coiled-coil region" evidence="3">
    <location>
        <begin position="637"/>
        <end position="678"/>
    </location>
</feature>
<accession>A0A2N1J9E0</accession>
<reference evidence="6 7" key="1">
    <citation type="submission" date="2017-10" db="EMBL/GenBank/DDBJ databases">
        <title>A novel species of cold-tolerant Malassezia isolated from bats.</title>
        <authorList>
            <person name="Lorch J.M."/>
            <person name="Palmer J.M."/>
            <person name="Vanderwolf K.J."/>
            <person name="Schmidt K.Z."/>
            <person name="Verant M.L."/>
            <person name="Weller T.J."/>
            <person name="Blehert D.S."/>
        </authorList>
    </citation>
    <scope>NUCLEOTIDE SEQUENCE [LARGE SCALE GENOMIC DNA]</scope>
    <source>
        <strain evidence="6 7">NWHC:44797-103</strain>
    </source>
</reference>
<dbReference type="PANTHER" id="PTHR47219">
    <property type="entry name" value="RAB GTPASE-ACTIVATING PROTEIN 1-LIKE"/>
    <property type="match status" value="1"/>
</dbReference>
<dbReference type="SMART" id="SM00164">
    <property type="entry name" value="TBC"/>
    <property type="match status" value="1"/>
</dbReference>
<feature type="compositionally biased region" description="Acidic residues" evidence="4">
    <location>
        <begin position="98"/>
        <end position="131"/>
    </location>
</feature>
<dbReference type="STRING" id="2020962.A0A2N1J9E0"/>
<dbReference type="InterPro" id="IPR000195">
    <property type="entry name" value="Rab-GAP-TBC_dom"/>
</dbReference>
<sequence>MARGNAKLDGAKGDASSESSLAKNTASKLVIAEDDESETMTTAETEGEGDDYTEYTDETETDSKSASEVTSSGEEEEEEEDEETENESVVTSSSMTDATEDDEEDDEDEDADADADEDEDEEEDEEDDQESDASSVHTTTTERGTNKLGLTLEKELSSAAIRENRRRDHVVQQDAPTDLEAAKTLVASSNRHDPLSPSVGAESMIDPQVIIQNPFGEGEPDKPPVLPKRPPSPRLTHLGAKFAAANEKAERINDSEYDSILARMVAQNRKLNKDPRAMRRSALGIGKLRLSFERLQQQQRKQVYSGQESEGLGTSSEEFGVGTALSKDAVRDTENDEEVDWEFWGGLINDYNTILTTSPVELSKAIYSGVPSVLRGMMWQLLSSSKDEELEAQYAKYLALPCAHERAIRRDLYRTFPGQEYFQDAHGIGQEHLFNVVKAYSLFDPECGYCQGMQFIVGPLLMNMPDEAAFSTLVRLMQNYDLRGHFIPNMPALQLRLYQFDRLVEDTLPLLHMHFVRRGVKSSMYASQWFMTLFSYRFPLEVVYRILDSIFAEGIDAVFRFAIALLHKSEAELIKLDFEDCLNFLKLHLIEQYTDTPAASKPHVRVSELMHDAFQVKIVPHTLDSYANEFYEQSRALNEHKVEMEALRLVNRNLRLKVHALEEQLHQVNDEHVALVKRVVMSKLSQEDMAEELVRYKVMYAEAVLQSEVQSERSRSSSFSAEASLS</sequence>
<dbReference type="InterPro" id="IPR035969">
    <property type="entry name" value="Rab-GAP_TBC_sf"/>
</dbReference>
<evidence type="ECO:0000313" key="7">
    <source>
        <dbReference type="Proteomes" id="UP000232875"/>
    </source>
</evidence>
<dbReference type="Pfam" id="PF23436">
    <property type="entry name" value="RabGap-TBC_2"/>
    <property type="match status" value="1"/>
</dbReference>
<keyword evidence="2 3" id="KW-0175">Coiled coil</keyword>
<evidence type="ECO:0000313" key="6">
    <source>
        <dbReference type="EMBL" id="PKI83169.1"/>
    </source>
</evidence>
<keyword evidence="7" id="KW-1185">Reference proteome</keyword>
<feature type="compositionally biased region" description="Polar residues" evidence="4">
    <location>
        <begin position="16"/>
        <end position="27"/>
    </location>
</feature>
<dbReference type="OrthoDB" id="295078at2759"/>
<feature type="region of interest" description="Disordered" evidence="4">
    <location>
        <begin position="1"/>
        <end position="152"/>
    </location>
</feature>